<dbReference type="EnsemblMetazoa" id="SSS_6712s_mrna">
    <property type="protein sequence ID" value="KAF7494287.1"/>
    <property type="gene ID" value="SSS_6712"/>
</dbReference>
<evidence type="ECO:0000313" key="10">
    <source>
        <dbReference type="Proteomes" id="UP000070412"/>
    </source>
</evidence>
<reference evidence="8" key="2">
    <citation type="submission" date="2020-01" db="EMBL/GenBank/DDBJ databases">
        <authorList>
            <person name="Korhonen P.K.K."/>
            <person name="Guangxu M.G."/>
            <person name="Wang T.W."/>
            <person name="Stroehlein A.J.S."/>
            <person name="Young N.D."/>
            <person name="Ang C.-S.A."/>
            <person name="Fernando D.W.F."/>
            <person name="Lu H.L."/>
            <person name="Taylor S.T."/>
            <person name="Ehtesham M.E.M."/>
            <person name="Najaraj S.H.N."/>
            <person name="Harsha G.H.G."/>
            <person name="Madugundu A.M."/>
            <person name="Renuse S.R."/>
            <person name="Holt D.H."/>
            <person name="Pandey A.P."/>
            <person name="Papenfuss A.P."/>
            <person name="Gasser R.B.G."/>
            <person name="Fischer K.F."/>
        </authorList>
    </citation>
    <scope>NUCLEOTIDE SEQUENCE</scope>
    <source>
        <strain evidence="8">SSS_KF_BRIS2020</strain>
    </source>
</reference>
<dbReference type="SUPFAM" id="SSF52096">
    <property type="entry name" value="ClpP/crotonase"/>
    <property type="match status" value="1"/>
</dbReference>
<keyword evidence="2" id="KW-0276">Fatty acid metabolism</keyword>
<organism evidence="8">
    <name type="scientific">Sarcoptes scabiei</name>
    <name type="common">Itch mite</name>
    <name type="synonym">Acarus scabiei</name>
    <dbReference type="NCBI Taxonomy" id="52283"/>
    <lineage>
        <taxon>Eukaryota</taxon>
        <taxon>Metazoa</taxon>
        <taxon>Ecdysozoa</taxon>
        <taxon>Arthropoda</taxon>
        <taxon>Chelicerata</taxon>
        <taxon>Arachnida</taxon>
        <taxon>Acari</taxon>
        <taxon>Acariformes</taxon>
        <taxon>Sarcoptiformes</taxon>
        <taxon>Astigmata</taxon>
        <taxon>Psoroptidia</taxon>
        <taxon>Sarcoptoidea</taxon>
        <taxon>Sarcoptidae</taxon>
        <taxon>Sarcoptinae</taxon>
        <taxon>Sarcoptes</taxon>
    </lineage>
</organism>
<evidence type="ECO:0000256" key="1">
    <source>
        <dbReference type="ARBA" id="ARBA00004173"/>
    </source>
</evidence>
<evidence type="ECO:0000313" key="9">
    <source>
        <dbReference type="EnsemblMetazoa" id="KAF7494287.1"/>
    </source>
</evidence>
<keyword evidence="5" id="KW-0496">Mitochondrion</keyword>
<dbReference type="PANTHER" id="PTHR43602:SF1">
    <property type="entry name" value="ENOYL-COA HYDRATASE DOMAIN-CONTAINING PROTEIN 3, MITOCHONDRIAL"/>
    <property type="match status" value="1"/>
</dbReference>
<dbReference type="Pfam" id="PF00378">
    <property type="entry name" value="ECH_1"/>
    <property type="match status" value="1"/>
</dbReference>
<dbReference type="GO" id="GO:0006631">
    <property type="term" value="P:fatty acid metabolic process"/>
    <property type="evidence" value="ECO:0007669"/>
    <property type="project" value="UniProtKB-KW"/>
</dbReference>
<reference evidence="10" key="1">
    <citation type="journal article" date="2020" name="PLoS Negl. Trop. Dis.">
        <title>High-quality nuclear genome for Sarcoptes scabiei-A critical resource for a neglected parasite.</title>
        <authorList>
            <person name="Korhonen P.K."/>
            <person name="Gasser R.B."/>
            <person name="Ma G."/>
            <person name="Wang T."/>
            <person name="Stroehlein A.J."/>
            <person name="Young N.D."/>
            <person name="Ang C.S."/>
            <person name="Fernando D.D."/>
            <person name="Lu H.C."/>
            <person name="Taylor S."/>
            <person name="Reynolds S.L."/>
            <person name="Mofiz E."/>
            <person name="Najaraj S.H."/>
            <person name="Gowda H."/>
            <person name="Madugundu A."/>
            <person name="Renuse S."/>
            <person name="Holt D."/>
            <person name="Pandey A."/>
            <person name="Papenfuss A.T."/>
            <person name="Fischer K."/>
        </authorList>
    </citation>
    <scope>NUCLEOTIDE SEQUENCE [LARGE SCALE GENOMIC DNA]</scope>
</reference>
<keyword evidence="3" id="KW-0809">Transit peptide</keyword>
<accession>A0A834RF19</accession>
<dbReference type="Proteomes" id="UP000070412">
    <property type="component" value="Unassembled WGS sequence"/>
</dbReference>
<dbReference type="GO" id="GO:0016836">
    <property type="term" value="F:hydro-lyase activity"/>
    <property type="evidence" value="ECO:0007669"/>
    <property type="project" value="TreeGrafter"/>
</dbReference>
<proteinExistence type="predicted"/>
<evidence type="ECO:0000256" key="6">
    <source>
        <dbReference type="ARBA" id="ARBA00037410"/>
    </source>
</evidence>
<dbReference type="InterPro" id="IPR052377">
    <property type="entry name" value="Mitochondrial_ECH-domain"/>
</dbReference>
<dbReference type="InterPro" id="IPR029045">
    <property type="entry name" value="ClpP/crotonase-like_dom_sf"/>
</dbReference>
<evidence type="ECO:0000256" key="7">
    <source>
        <dbReference type="ARBA" id="ARBA00040545"/>
    </source>
</evidence>
<dbReference type="EMBL" id="WVUK01000053">
    <property type="protein sequence ID" value="KAF7494287.1"/>
    <property type="molecule type" value="Genomic_DNA"/>
</dbReference>
<dbReference type="PANTHER" id="PTHR43602">
    <property type="match status" value="1"/>
</dbReference>
<dbReference type="AlphaFoldDB" id="A0A834RF19"/>
<name>A0A834RF19_SARSC</name>
<evidence type="ECO:0000256" key="5">
    <source>
        <dbReference type="ARBA" id="ARBA00023128"/>
    </source>
</evidence>
<evidence type="ECO:0000256" key="2">
    <source>
        <dbReference type="ARBA" id="ARBA00022832"/>
    </source>
</evidence>
<comment type="subcellular location">
    <subcellularLocation>
        <location evidence="1">Mitochondrion</location>
    </subcellularLocation>
</comment>
<evidence type="ECO:0000256" key="4">
    <source>
        <dbReference type="ARBA" id="ARBA00023098"/>
    </source>
</evidence>
<dbReference type="InterPro" id="IPR001753">
    <property type="entry name" value="Enoyl-CoA_hydra/iso"/>
</dbReference>
<dbReference type="InterPro" id="IPR014748">
    <property type="entry name" value="Enoyl-CoA_hydra_C"/>
</dbReference>
<dbReference type="Gene3D" id="3.90.226.10">
    <property type="entry name" value="2-enoyl-CoA Hydratase, Chain A, domain 1"/>
    <property type="match status" value="1"/>
</dbReference>
<reference evidence="9" key="3">
    <citation type="submission" date="2022-06" db="UniProtKB">
        <authorList>
            <consortium name="EnsemblMetazoa"/>
        </authorList>
    </citation>
    <scope>IDENTIFICATION</scope>
</reference>
<dbReference type="GO" id="GO:0005739">
    <property type="term" value="C:mitochondrion"/>
    <property type="evidence" value="ECO:0007669"/>
    <property type="project" value="UniProtKB-SubCell"/>
</dbReference>
<keyword evidence="4" id="KW-0443">Lipid metabolism</keyword>
<protein>
    <recommendedName>
        <fullName evidence="7">Enoyl-CoA hydratase domain-containing protein 3, mitochondrial</fullName>
    </recommendedName>
</protein>
<dbReference type="CDD" id="cd06558">
    <property type="entry name" value="crotonase-like"/>
    <property type="match status" value="1"/>
</dbReference>
<evidence type="ECO:0000256" key="3">
    <source>
        <dbReference type="ARBA" id="ARBA00022946"/>
    </source>
</evidence>
<comment type="function">
    <text evidence="6">May play a role in fatty acid biosynthesis and insulin sensitivity.</text>
</comment>
<sequence>MKMFNKSYAIGKLSKNQYGLISSMLRWLSSNSTNLATSLNVAERRKTPILLVEDNHQKGVRYLRLNCPKNRNALSKEMIDALNYSIVDLLNDASEQHLKAEDSFKWLRALIISSNVEDFFSSGHDLKELATNSDREFRREIFMDLGKFLMNLQQLSVPVICQIDGLATAAGCQLAVSGDLILATKKTRFSTPGSNFGLFCFNPSIALYRRTNFNLTAFLTLTGQSITAQEAFQNGMINSVSETTEELHDCTETILDSIRMKSKSVVAIGKQFLYKQAAITNLSLAYSEGSDMMVNNLAMSDGQEGLDAFKEKRKPIWSHKLS</sequence>
<dbReference type="OrthoDB" id="2139957at2759"/>
<dbReference type="Gene3D" id="1.10.12.10">
    <property type="entry name" value="Lyase 2-enoyl-coa Hydratase, Chain A, domain 2"/>
    <property type="match status" value="1"/>
</dbReference>
<evidence type="ECO:0000313" key="8">
    <source>
        <dbReference type="EMBL" id="KAF7494287.1"/>
    </source>
</evidence>
<gene>
    <name evidence="8" type="ORF">SSS_6712</name>
</gene>
<keyword evidence="10" id="KW-1185">Reference proteome</keyword>